<dbReference type="Pfam" id="PF02518">
    <property type="entry name" value="HATPase_c"/>
    <property type="match status" value="1"/>
</dbReference>
<dbReference type="InterPro" id="IPR004358">
    <property type="entry name" value="Sig_transdc_His_kin-like_C"/>
</dbReference>
<evidence type="ECO:0000256" key="4">
    <source>
        <dbReference type="ARBA" id="ARBA00022553"/>
    </source>
</evidence>
<dbReference type="SUPFAM" id="SSF55874">
    <property type="entry name" value="ATPase domain of HSP90 chaperone/DNA topoisomerase II/histidine kinase"/>
    <property type="match status" value="1"/>
</dbReference>
<dbReference type="SMART" id="SM00387">
    <property type="entry name" value="HATPase_c"/>
    <property type="match status" value="1"/>
</dbReference>
<dbReference type="InterPro" id="IPR005467">
    <property type="entry name" value="His_kinase_dom"/>
</dbReference>
<sequence length="410" mass="44266">MKLPAWARTIRARMAITTSAWLFALSALILLGVYFALSRTIDAAPLDAVTVKRFERKPDGTMVYRPGENFQAADLRSVQQAVNQSTLDLLRNYSLIALAAIFVICLLVGWIVAGRLLRPIGQITATANRLRATDLSQRIGATGPHDELRALADTLDGMLDRLDSAFRAERALVEDVSHELRNPVAVVQANVEAVLANPDATVAEREHALVVISRATARMSRLLEDLLATARRRSGSFADRNVDLHGFIGDVVDEHSLLAAERPLAVVARSSPGPVVYADPESLGRAVANLLSNAIRLAPTDSTVTVAGGSTRGWAWIAVQDDGPGIADDEQPYVFDRFKRASNGDNGSRRGSGLGLAIARQIVESHEGRITLFSRLGEGSTFVIWLPDRAVADGPERAAAPPSECPLPRH</sequence>
<evidence type="ECO:0000313" key="15">
    <source>
        <dbReference type="Proteomes" id="UP000193964"/>
    </source>
</evidence>
<dbReference type="InterPro" id="IPR003661">
    <property type="entry name" value="HisK_dim/P_dom"/>
</dbReference>
<evidence type="ECO:0000256" key="2">
    <source>
        <dbReference type="ARBA" id="ARBA00004236"/>
    </source>
</evidence>
<dbReference type="Pfam" id="PF00512">
    <property type="entry name" value="HisKA"/>
    <property type="match status" value="1"/>
</dbReference>
<keyword evidence="6 11" id="KW-0812">Transmembrane</keyword>
<dbReference type="FunFam" id="3.30.565.10:FF:000006">
    <property type="entry name" value="Sensor histidine kinase WalK"/>
    <property type="match status" value="1"/>
</dbReference>
<reference evidence="14 15" key="1">
    <citation type="submission" date="2016-01" db="EMBL/GenBank/DDBJ databases">
        <title>The new phylogeny of the genus Mycobacterium.</title>
        <authorList>
            <person name="Tarcisio F."/>
            <person name="Conor M."/>
            <person name="Antonella G."/>
            <person name="Elisabetta G."/>
            <person name="Giulia F.S."/>
            <person name="Sara T."/>
            <person name="Anna F."/>
            <person name="Clotilde B."/>
            <person name="Roberto B."/>
            <person name="Veronica D.S."/>
            <person name="Fabio R."/>
            <person name="Monica P."/>
            <person name="Olivier J."/>
            <person name="Enrico T."/>
            <person name="Nicola S."/>
        </authorList>
    </citation>
    <scope>NUCLEOTIDE SEQUENCE [LARGE SCALE GENOMIC DNA]</scope>
    <source>
        <strain evidence="14 15">ATCC 700010</strain>
    </source>
</reference>
<dbReference type="PROSITE" id="PS50109">
    <property type="entry name" value="HIS_KIN"/>
    <property type="match status" value="1"/>
</dbReference>
<evidence type="ECO:0000256" key="9">
    <source>
        <dbReference type="ARBA" id="ARBA00023012"/>
    </source>
</evidence>
<dbReference type="RefSeq" id="WP_085144220.1">
    <property type="nucleotide sequence ID" value="NZ_JACKUA010000014.1"/>
</dbReference>
<evidence type="ECO:0000259" key="12">
    <source>
        <dbReference type="PROSITE" id="PS50109"/>
    </source>
</evidence>
<dbReference type="Gene3D" id="6.10.340.10">
    <property type="match status" value="1"/>
</dbReference>
<keyword evidence="8 11" id="KW-1133">Transmembrane helix</keyword>
<comment type="subcellular location">
    <subcellularLocation>
        <location evidence="2">Cell membrane</location>
    </subcellularLocation>
</comment>
<dbReference type="SMART" id="SM00304">
    <property type="entry name" value="HAMP"/>
    <property type="match status" value="1"/>
</dbReference>
<feature type="domain" description="HAMP" evidence="13">
    <location>
        <begin position="114"/>
        <end position="167"/>
    </location>
</feature>
<protein>
    <recommendedName>
        <fullName evidence="3">histidine kinase</fullName>
        <ecNumber evidence="3">2.7.13.3</ecNumber>
    </recommendedName>
</protein>
<name>A0A1X2FDX9_9MYCO</name>
<comment type="catalytic activity">
    <reaction evidence="1">
        <text>ATP + protein L-histidine = ADP + protein N-phospho-L-histidine.</text>
        <dbReference type="EC" id="2.7.13.3"/>
    </reaction>
</comment>
<evidence type="ECO:0000256" key="11">
    <source>
        <dbReference type="SAM" id="Phobius"/>
    </source>
</evidence>
<gene>
    <name evidence="14" type="ORF">AWC31_21735</name>
</gene>
<evidence type="ECO:0000256" key="5">
    <source>
        <dbReference type="ARBA" id="ARBA00022679"/>
    </source>
</evidence>
<evidence type="ECO:0000256" key="6">
    <source>
        <dbReference type="ARBA" id="ARBA00022692"/>
    </source>
</evidence>
<dbReference type="InterPro" id="IPR003660">
    <property type="entry name" value="HAMP_dom"/>
</dbReference>
<dbReference type="InterPro" id="IPR036890">
    <property type="entry name" value="HATPase_C_sf"/>
</dbReference>
<dbReference type="PANTHER" id="PTHR45436:SF5">
    <property type="entry name" value="SENSOR HISTIDINE KINASE TRCS"/>
    <property type="match status" value="1"/>
</dbReference>
<dbReference type="CDD" id="cd06225">
    <property type="entry name" value="HAMP"/>
    <property type="match status" value="1"/>
</dbReference>
<dbReference type="InterPro" id="IPR003594">
    <property type="entry name" value="HATPase_dom"/>
</dbReference>
<dbReference type="GO" id="GO:0005886">
    <property type="term" value="C:plasma membrane"/>
    <property type="evidence" value="ECO:0007669"/>
    <property type="project" value="UniProtKB-SubCell"/>
</dbReference>
<accession>A0A1X2FDX9</accession>
<dbReference type="Gene3D" id="1.10.287.130">
    <property type="match status" value="1"/>
</dbReference>
<evidence type="ECO:0000313" key="14">
    <source>
        <dbReference type="EMBL" id="ORX16641.1"/>
    </source>
</evidence>
<dbReference type="PRINTS" id="PR00344">
    <property type="entry name" value="BCTRLSENSOR"/>
</dbReference>
<dbReference type="EMBL" id="LQQA01000010">
    <property type="protein sequence ID" value="ORX16641.1"/>
    <property type="molecule type" value="Genomic_DNA"/>
</dbReference>
<dbReference type="SUPFAM" id="SSF47384">
    <property type="entry name" value="Homodimeric domain of signal transducing histidine kinase"/>
    <property type="match status" value="1"/>
</dbReference>
<evidence type="ECO:0000256" key="3">
    <source>
        <dbReference type="ARBA" id="ARBA00012438"/>
    </source>
</evidence>
<dbReference type="InterPro" id="IPR036097">
    <property type="entry name" value="HisK_dim/P_sf"/>
</dbReference>
<dbReference type="GO" id="GO:0000155">
    <property type="term" value="F:phosphorelay sensor kinase activity"/>
    <property type="evidence" value="ECO:0007669"/>
    <property type="project" value="InterPro"/>
</dbReference>
<dbReference type="Gene3D" id="3.30.565.10">
    <property type="entry name" value="Histidine kinase-like ATPase, C-terminal domain"/>
    <property type="match status" value="1"/>
</dbReference>
<keyword evidence="4" id="KW-0597">Phosphoprotein</keyword>
<dbReference type="AlphaFoldDB" id="A0A1X2FDX9"/>
<dbReference type="OrthoDB" id="9786919at2"/>
<organism evidence="14 15">
    <name type="scientific">Mycolicibacterium wolinskyi</name>
    <dbReference type="NCBI Taxonomy" id="59750"/>
    <lineage>
        <taxon>Bacteria</taxon>
        <taxon>Bacillati</taxon>
        <taxon>Actinomycetota</taxon>
        <taxon>Actinomycetes</taxon>
        <taxon>Mycobacteriales</taxon>
        <taxon>Mycobacteriaceae</taxon>
        <taxon>Mycolicibacterium</taxon>
    </lineage>
</organism>
<dbReference type="CDD" id="cd00075">
    <property type="entry name" value="HATPase"/>
    <property type="match status" value="1"/>
</dbReference>
<dbReference type="PANTHER" id="PTHR45436">
    <property type="entry name" value="SENSOR HISTIDINE KINASE YKOH"/>
    <property type="match status" value="1"/>
</dbReference>
<evidence type="ECO:0000256" key="1">
    <source>
        <dbReference type="ARBA" id="ARBA00000085"/>
    </source>
</evidence>
<feature type="domain" description="Histidine kinase" evidence="12">
    <location>
        <begin position="175"/>
        <end position="390"/>
    </location>
</feature>
<dbReference type="PROSITE" id="PS50885">
    <property type="entry name" value="HAMP"/>
    <property type="match status" value="1"/>
</dbReference>
<evidence type="ECO:0000256" key="7">
    <source>
        <dbReference type="ARBA" id="ARBA00022777"/>
    </source>
</evidence>
<dbReference type="SMART" id="SM00388">
    <property type="entry name" value="HisKA"/>
    <property type="match status" value="1"/>
</dbReference>
<proteinExistence type="predicted"/>
<dbReference type="InterPro" id="IPR050428">
    <property type="entry name" value="TCS_sensor_his_kinase"/>
</dbReference>
<dbReference type="Proteomes" id="UP000193964">
    <property type="component" value="Unassembled WGS sequence"/>
</dbReference>
<evidence type="ECO:0000259" key="13">
    <source>
        <dbReference type="PROSITE" id="PS50885"/>
    </source>
</evidence>
<comment type="caution">
    <text evidence="14">The sequence shown here is derived from an EMBL/GenBank/DDBJ whole genome shotgun (WGS) entry which is preliminary data.</text>
</comment>
<evidence type="ECO:0000256" key="8">
    <source>
        <dbReference type="ARBA" id="ARBA00022989"/>
    </source>
</evidence>
<dbReference type="SUPFAM" id="SSF158472">
    <property type="entry name" value="HAMP domain-like"/>
    <property type="match status" value="1"/>
</dbReference>
<dbReference type="Pfam" id="PF00672">
    <property type="entry name" value="HAMP"/>
    <property type="match status" value="1"/>
</dbReference>
<keyword evidence="5" id="KW-0808">Transferase</keyword>
<dbReference type="EC" id="2.7.13.3" evidence="3"/>
<dbReference type="CDD" id="cd00082">
    <property type="entry name" value="HisKA"/>
    <property type="match status" value="1"/>
</dbReference>
<keyword evidence="7 14" id="KW-0418">Kinase</keyword>
<keyword evidence="10 11" id="KW-0472">Membrane</keyword>
<evidence type="ECO:0000256" key="10">
    <source>
        <dbReference type="ARBA" id="ARBA00023136"/>
    </source>
</evidence>
<feature type="transmembrane region" description="Helical" evidence="11">
    <location>
        <begin position="93"/>
        <end position="113"/>
    </location>
</feature>
<keyword evidence="9" id="KW-0902">Two-component regulatory system</keyword>